<name>A0A6A6A784_9PLEO</name>
<dbReference type="EMBL" id="ML977509">
    <property type="protein sequence ID" value="KAF2127882.1"/>
    <property type="molecule type" value="Genomic_DNA"/>
</dbReference>
<keyword evidence="7" id="KW-1185">Reference proteome</keyword>
<dbReference type="Pfam" id="PF01753">
    <property type="entry name" value="zf-MYND"/>
    <property type="match status" value="1"/>
</dbReference>
<keyword evidence="2 4" id="KW-0863">Zinc-finger</keyword>
<dbReference type="OrthoDB" id="437457at2759"/>
<dbReference type="GO" id="GO:0000981">
    <property type="term" value="F:DNA-binding transcription factor activity, RNA polymerase II-specific"/>
    <property type="evidence" value="ECO:0007669"/>
    <property type="project" value="TreeGrafter"/>
</dbReference>
<dbReference type="GO" id="GO:0008270">
    <property type="term" value="F:zinc ion binding"/>
    <property type="evidence" value="ECO:0007669"/>
    <property type="project" value="UniProtKB-KW"/>
</dbReference>
<keyword evidence="3" id="KW-0862">Zinc</keyword>
<dbReference type="PROSITE" id="PS01360">
    <property type="entry name" value="ZF_MYND_1"/>
    <property type="match status" value="1"/>
</dbReference>
<evidence type="ECO:0000313" key="7">
    <source>
        <dbReference type="Proteomes" id="UP000799771"/>
    </source>
</evidence>
<dbReference type="Proteomes" id="UP000799771">
    <property type="component" value="Unassembled WGS sequence"/>
</dbReference>
<dbReference type="PROSITE" id="PS50865">
    <property type="entry name" value="ZF_MYND_2"/>
    <property type="match status" value="1"/>
</dbReference>
<dbReference type="SUPFAM" id="SSF144232">
    <property type="entry name" value="HIT/MYND zinc finger-like"/>
    <property type="match status" value="1"/>
</dbReference>
<evidence type="ECO:0000256" key="4">
    <source>
        <dbReference type="PROSITE-ProRule" id="PRU00134"/>
    </source>
</evidence>
<protein>
    <recommendedName>
        <fullName evidence="5">MYND-type domain-containing protein</fullName>
    </recommendedName>
</protein>
<dbReference type="GeneID" id="54413396"/>
<evidence type="ECO:0000256" key="3">
    <source>
        <dbReference type="ARBA" id="ARBA00022833"/>
    </source>
</evidence>
<dbReference type="PANTHER" id="PTHR10237">
    <property type="entry name" value="DEFORMED EPIDERMAL AUTOREGULATORY FACTOR 1 HOMOLOG SUPPRESSIN"/>
    <property type="match status" value="1"/>
</dbReference>
<dbReference type="InterPro" id="IPR024119">
    <property type="entry name" value="TF_DEAF-1"/>
</dbReference>
<dbReference type="Gene3D" id="6.10.140.2220">
    <property type="match status" value="1"/>
</dbReference>
<dbReference type="GO" id="GO:0005634">
    <property type="term" value="C:nucleus"/>
    <property type="evidence" value="ECO:0007669"/>
    <property type="project" value="TreeGrafter"/>
</dbReference>
<dbReference type="RefSeq" id="XP_033522271.1">
    <property type="nucleotide sequence ID" value="XM_033672964.1"/>
</dbReference>
<gene>
    <name evidence="6" type="ORF">P153DRAFT_432325</name>
</gene>
<reference evidence="6" key="1">
    <citation type="journal article" date="2020" name="Stud. Mycol.">
        <title>101 Dothideomycetes genomes: a test case for predicting lifestyles and emergence of pathogens.</title>
        <authorList>
            <person name="Haridas S."/>
            <person name="Albert R."/>
            <person name="Binder M."/>
            <person name="Bloem J."/>
            <person name="Labutti K."/>
            <person name="Salamov A."/>
            <person name="Andreopoulos B."/>
            <person name="Baker S."/>
            <person name="Barry K."/>
            <person name="Bills G."/>
            <person name="Bluhm B."/>
            <person name="Cannon C."/>
            <person name="Castanera R."/>
            <person name="Culley D."/>
            <person name="Daum C."/>
            <person name="Ezra D."/>
            <person name="Gonzalez J."/>
            <person name="Henrissat B."/>
            <person name="Kuo A."/>
            <person name="Liang C."/>
            <person name="Lipzen A."/>
            <person name="Lutzoni F."/>
            <person name="Magnuson J."/>
            <person name="Mondo S."/>
            <person name="Nolan M."/>
            <person name="Ohm R."/>
            <person name="Pangilinan J."/>
            <person name="Park H.-J."/>
            <person name="Ramirez L."/>
            <person name="Alfaro M."/>
            <person name="Sun H."/>
            <person name="Tritt A."/>
            <person name="Yoshinaga Y."/>
            <person name="Zwiers L.-H."/>
            <person name="Turgeon B."/>
            <person name="Goodwin S."/>
            <person name="Spatafora J."/>
            <person name="Crous P."/>
            <person name="Grigoriev I."/>
        </authorList>
    </citation>
    <scope>NUCLEOTIDE SEQUENCE</scope>
    <source>
        <strain evidence="6">CBS 119687</strain>
    </source>
</reference>
<evidence type="ECO:0000259" key="5">
    <source>
        <dbReference type="PROSITE" id="PS50865"/>
    </source>
</evidence>
<evidence type="ECO:0000313" key="6">
    <source>
        <dbReference type="EMBL" id="KAF2127882.1"/>
    </source>
</evidence>
<keyword evidence="1" id="KW-0479">Metal-binding</keyword>
<feature type="domain" description="MYND-type" evidence="5">
    <location>
        <begin position="33"/>
        <end position="70"/>
    </location>
</feature>
<evidence type="ECO:0000256" key="2">
    <source>
        <dbReference type="ARBA" id="ARBA00022771"/>
    </source>
</evidence>
<accession>A0A6A6A784</accession>
<proteinExistence type="predicted"/>
<dbReference type="PANTHER" id="PTHR10237:SF14">
    <property type="entry name" value="MYND-TYPE DOMAIN-CONTAINING PROTEIN"/>
    <property type="match status" value="1"/>
</dbReference>
<organism evidence="6 7">
    <name type="scientific">Dothidotthia symphoricarpi CBS 119687</name>
    <dbReference type="NCBI Taxonomy" id="1392245"/>
    <lineage>
        <taxon>Eukaryota</taxon>
        <taxon>Fungi</taxon>
        <taxon>Dikarya</taxon>
        <taxon>Ascomycota</taxon>
        <taxon>Pezizomycotina</taxon>
        <taxon>Dothideomycetes</taxon>
        <taxon>Pleosporomycetidae</taxon>
        <taxon>Pleosporales</taxon>
        <taxon>Dothidotthiaceae</taxon>
        <taxon>Dothidotthia</taxon>
    </lineage>
</organism>
<sequence length="229" mass="25634">MSSTAPQDFGQPFVLEDYIPIQQPVTTTSPALCAVCHKPASHQRCSKCKSINYCSNTCQTTDWPAHKILCAPFLRSHVTRPGPTFRRALLFPEHNAKPKFIWLEYGTNDGRPLDMPAYFPSTPPQEIKTIAFHNRFLPYWIQVSYDSNASSRVLQDNAGLQDVRGGVVVLAYDLDVGLSGPALDVGPGVLGPVREYFALRRGYRGPVFVEQPQERYEEGVWREFMKGGG</sequence>
<dbReference type="InterPro" id="IPR002893">
    <property type="entry name" value="Znf_MYND"/>
</dbReference>
<evidence type="ECO:0000256" key="1">
    <source>
        <dbReference type="ARBA" id="ARBA00022723"/>
    </source>
</evidence>
<dbReference type="AlphaFoldDB" id="A0A6A6A784"/>